<reference evidence="10" key="1">
    <citation type="submission" date="2025-08" db="UniProtKB">
        <authorList>
            <consortium name="Ensembl"/>
        </authorList>
    </citation>
    <scope>IDENTIFICATION</scope>
</reference>
<dbReference type="GO" id="GO:0045202">
    <property type="term" value="C:synapse"/>
    <property type="evidence" value="ECO:0007669"/>
    <property type="project" value="TreeGrafter"/>
</dbReference>
<dbReference type="GO" id="GO:0002052">
    <property type="term" value="P:positive regulation of neuroblast proliferation"/>
    <property type="evidence" value="ECO:0007669"/>
    <property type="project" value="TreeGrafter"/>
</dbReference>
<dbReference type="GO" id="GO:0005615">
    <property type="term" value="C:extracellular space"/>
    <property type="evidence" value="ECO:0007669"/>
    <property type="project" value="TreeGrafter"/>
</dbReference>
<dbReference type="GO" id="GO:0072534">
    <property type="term" value="C:perineuronal net"/>
    <property type="evidence" value="ECO:0007669"/>
    <property type="project" value="TreeGrafter"/>
</dbReference>
<dbReference type="GeneTree" id="ENSGT00940000155971"/>
<keyword evidence="8" id="KW-0732">Signal</keyword>
<dbReference type="GO" id="GO:0010001">
    <property type="term" value="P:glial cell differentiation"/>
    <property type="evidence" value="ECO:0007669"/>
    <property type="project" value="TreeGrafter"/>
</dbReference>
<keyword evidence="4" id="KW-0654">Proteoglycan</keyword>
<evidence type="ECO:0000313" key="11">
    <source>
        <dbReference type="Proteomes" id="UP000694565"/>
    </source>
</evidence>
<dbReference type="InterPro" id="IPR050691">
    <property type="entry name" value="Hyaluronan_bind_Proteoglycan"/>
</dbReference>
<protein>
    <recommendedName>
        <fullName evidence="9">Link domain-containing protein</fullName>
    </recommendedName>
</protein>
<dbReference type="PROSITE" id="PS01241">
    <property type="entry name" value="LINK_1"/>
    <property type="match status" value="1"/>
</dbReference>
<comment type="caution">
    <text evidence="7">Lacks conserved residue(s) required for the propagation of feature annotation.</text>
</comment>
<dbReference type="InterPro" id="IPR016186">
    <property type="entry name" value="C-type_lectin-like/link_sf"/>
</dbReference>
<proteinExistence type="predicted"/>
<keyword evidence="2" id="KW-0964">Secreted</keyword>
<sequence>LKSFYFEAIWAVALATLLQYHAIEKPIAGVFSTEGFTYDEAASSCQEHNAVLASTGELYAAWKIGFDNCHAGWLVDRSVRYPINKPRADCGAGKPGVHTVYSHPNQTNVSELDARFDAYCFRGTCLVVIYQADL</sequence>
<keyword evidence="6" id="KW-0325">Glycoprotein</keyword>
<dbReference type="AlphaFoldDB" id="A0A8C2WW60"/>
<dbReference type="PANTHER" id="PTHR22804:SF54">
    <property type="match status" value="1"/>
</dbReference>
<evidence type="ECO:0000256" key="1">
    <source>
        <dbReference type="ARBA" id="ARBA00004613"/>
    </source>
</evidence>
<accession>A0A8C2WW60</accession>
<evidence type="ECO:0000256" key="5">
    <source>
        <dbReference type="ARBA" id="ARBA00023157"/>
    </source>
</evidence>
<evidence type="ECO:0000256" key="8">
    <source>
        <dbReference type="SAM" id="SignalP"/>
    </source>
</evidence>
<dbReference type="SUPFAM" id="SSF56436">
    <property type="entry name" value="C-type lectin-like"/>
    <property type="match status" value="1"/>
</dbReference>
<dbReference type="FunFam" id="3.10.100.10:FF:000011">
    <property type="entry name" value="Aggrecan core protein"/>
    <property type="match status" value="1"/>
</dbReference>
<evidence type="ECO:0000256" key="6">
    <source>
        <dbReference type="ARBA" id="ARBA00023180"/>
    </source>
</evidence>
<dbReference type="GO" id="GO:0007155">
    <property type="term" value="P:cell adhesion"/>
    <property type="evidence" value="ECO:0007669"/>
    <property type="project" value="InterPro"/>
</dbReference>
<dbReference type="InterPro" id="IPR000538">
    <property type="entry name" value="Link_dom"/>
</dbReference>
<dbReference type="Ensembl" id="ENSCLMT00005006974.1">
    <property type="protein sequence ID" value="ENSCLMP00005006476.1"/>
    <property type="gene ID" value="ENSCLMG00005003592.1"/>
</dbReference>
<comment type="subcellular location">
    <subcellularLocation>
        <location evidence="1">Secreted</location>
    </subcellularLocation>
</comment>
<reference evidence="10" key="2">
    <citation type="submission" date="2025-09" db="UniProtKB">
        <authorList>
            <consortium name="Ensembl"/>
        </authorList>
    </citation>
    <scope>IDENTIFICATION</scope>
</reference>
<dbReference type="PRINTS" id="PR01265">
    <property type="entry name" value="LINKMODULE"/>
</dbReference>
<dbReference type="Proteomes" id="UP000694565">
    <property type="component" value="Unplaced"/>
</dbReference>
<dbReference type="SMART" id="SM00445">
    <property type="entry name" value="LINK"/>
    <property type="match status" value="1"/>
</dbReference>
<dbReference type="GO" id="GO:0001501">
    <property type="term" value="P:skeletal system development"/>
    <property type="evidence" value="ECO:0007669"/>
    <property type="project" value="TreeGrafter"/>
</dbReference>
<evidence type="ECO:0000313" key="10">
    <source>
        <dbReference type="Ensembl" id="ENSCLMP00005006476.1"/>
    </source>
</evidence>
<evidence type="ECO:0000256" key="4">
    <source>
        <dbReference type="ARBA" id="ARBA00022974"/>
    </source>
</evidence>
<dbReference type="PROSITE" id="PS50963">
    <property type="entry name" value="LINK_2"/>
    <property type="match status" value="1"/>
</dbReference>
<dbReference type="InterPro" id="IPR016187">
    <property type="entry name" value="CTDL_fold"/>
</dbReference>
<dbReference type="GO" id="GO:0007417">
    <property type="term" value="P:central nervous system development"/>
    <property type="evidence" value="ECO:0007669"/>
    <property type="project" value="TreeGrafter"/>
</dbReference>
<dbReference type="Pfam" id="PF00193">
    <property type="entry name" value="Xlink"/>
    <property type="match status" value="1"/>
</dbReference>
<evidence type="ECO:0000256" key="3">
    <source>
        <dbReference type="ARBA" id="ARBA00022737"/>
    </source>
</evidence>
<name>A0A8C2WW60_CYCLU</name>
<evidence type="ECO:0000259" key="9">
    <source>
        <dbReference type="PROSITE" id="PS50963"/>
    </source>
</evidence>
<dbReference type="PANTHER" id="PTHR22804">
    <property type="entry name" value="AGGRECAN/VERSICAN PROTEOGLYCAN"/>
    <property type="match status" value="1"/>
</dbReference>
<feature type="domain" description="Link" evidence="9">
    <location>
        <begin position="23"/>
        <end position="122"/>
    </location>
</feature>
<keyword evidence="3" id="KW-0677">Repeat</keyword>
<dbReference type="GO" id="GO:0005540">
    <property type="term" value="F:hyaluronic acid binding"/>
    <property type="evidence" value="ECO:0007669"/>
    <property type="project" value="InterPro"/>
</dbReference>
<feature type="chain" id="PRO_5034732916" description="Link domain-containing protein" evidence="8">
    <location>
        <begin position="16"/>
        <end position="134"/>
    </location>
</feature>
<evidence type="ECO:0000256" key="2">
    <source>
        <dbReference type="ARBA" id="ARBA00022525"/>
    </source>
</evidence>
<dbReference type="Gene3D" id="3.10.100.10">
    <property type="entry name" value="Mannose-Binding Protein A, subunit A"/>
    <property type="match status" value="1"/>
</dbReference>
<evidence type="ECO:0000256" key="7">
    <source>
        <dbReference type="PROSITE-ProRule" id="PRU00323"/>
    </source>
</evidence>
<feature type="signal peptide" evidence="8">
    <location>
        <begin position="1"/>
        <end position="15"/>
    </location>
</feature>
<organism evidence="10 11">
    <name type="scientific">Cyclopterus lumpus</name>
    <name type="common">Lumpsucker</name>
    <dbReference type="NCBI Taxonomy" id="8103"/>
    <lineage>
        <taxon>Eukaryota</taxon>
        <taxon>Metazoa</taxon>
        <taxon>Chordata</taxon>
        <taxon>Craniata</taxon>
        <taxon>Vertebrata</taxon>
        <taxon>Euteleostomi</taxon>
        <taxon>Actinopterygii</taxon>
        <taxon>Neopterygii</taxon>
        <taxon>Teleostei</taxon>
        <taxon>Neoteleostei</taxon>
        <taxon>Acanthomorphata</taxon>
        <taxon>Eupercaria</taxon>
        <taxon>Perciformes</taxon>
        <taxon>Cottioidei</taxon>
        <taxon>Cottales</taxon>
        <taxon>Cyclopteridae</taxon>
        <taxon>Cyclopterus</taxon>
    </lineage>
</organism>
<feature type="disulfide bond" evidence="7">
    <location>
        <begin position="69"/>
        <end position="90"/>
    </location>
</feature>
<keyword evidence="11" id="KW-1185">Reference proteome</keyword>
<keyword evidence="5 7" id="KW-1015">Disulfide bond</keyword>